<dbReference type="InterPro" id="IPR029061">
    <property type="entry name" value="THDP-binding"/>
</dbReference>
<evidence type="ECO:0000259" key="5">
    <source>
        <dbReference type="SMART" id="SM00861"/>
    </source>
</evidence>
<dbReference type="InterPro" id="IPR009014">
    <property type="entry name" value="Transketo_C/PFOR_II"/>
</dbReference>
<comment type="caution">
    <text evidence="6">The sequence shown here is derived from an EMBL/GenBank/DDBJ whole genome shotgun (WGS) entry which is preliminary data.</text>
</comment>
<comment type="cofactor">
    <cofactor evidence="1">
        <name>thiamine diphosphate</name>
        <dbReference type="ChEBI" id="CHEBI:58937"/>
    </cofactor>
</comment>
<dbReference type="InterPro" id="IPR051157">
    <property type="entry name" value="PDH/Transketolase"/>
</dbReference>
<protein>
    <submittedName>
        <fullName evidence="6">Transketolase</fullName>
    </submittedName>
</protein>
<dbReference type="PANTHER" id="PTHR43825:SF1">
    <property type="entry name" value="TRANSKETOLASE-LIKE PYRIMIDINE-BINDING DOMAIN-CONTAINING PROTEIN"/>
    <property type="match status" value="1"/>
</dbReference>
<dbReference type="Proteomes" id="UP000231292">
    <property type="component" value="Unassembled WGS sequence"/>
</dbReference>
<evidence type="ECO:0000256" key="4">
    <source>
        <dbReference type="ARBA" id="ARBA00023052"/>
    </source>
</evidence>
<evidence type="ECO:0000313" key="7">
    <source>
        <dbReference type="Proteomes" id="UP000231292"/>
    </source>
</evidence>
<evidence type="ECO:0000256" key="2">
    <source>
        <dbReference type="ARBA" id="ARBA00007131"/>
    </source>
</evidence>
<evidence type="ECO:0000256" key="1">
    <source>
        <dbReference type="ARBA" id="ARBA00001964"/>
    </source>
</evidence>
<proteinExistence type="inferred from homology"/>
<name>A0A2G9YIP8_9BACT</name>
<dbReference type="SMART" id="SM00861">
    <property type="entry name" value="Transket_pyr"/>
    <property type="match status" value="1"/>
</dbReference>
<comment type="similarity">
    <text evidence="2">Belongs to the transketolase family.</text>
</comment>
<dbReference type="GO" id="GO:0016740">
    <property type="term" value="F:transferase activity"/>
    <property type="evidence" value="ECO:0007669"/>
    <property type="project" value="UniProtKB-KW"/>
</dbReference>
<organism evidence="6 7">
    <name type="scientific">Candidatus Sherwoodlollariibacterium unditelluris</name>
    <dbReference type="NCBI Taxonomy" id="1974757"/>
    <lineage>
        <taxon>Bacteria</taxon>
        <taxon>Pseudomonadati</taxon>
        <taxon>Candidatus Omnitrophota</taxon>
        <taxon>Candidatus Sherwoodlollariibacterium</taxon>
    </lineage>
</organism>
<reference evidence="6 7" key="1">
    <citation type="submission" date="2017-09" db="EMBL/GenBank/DDBJ databases">
        <title>Depth-based differentiation of microbial function through sediment-hosted aquifers and enrichment of novel symbionts in the deep terrestrial subsurface.</title>
        <authorList>
            <person name="Probst A.J."/>
            <person name="Ladd B."/>
            <person name="Jarett J.K."/>
            <person name="Geller-Mcgrath D.E."/>
            <person name="Sieber C.M."/>
            <person name="Emerson J.B."/>
            <person name="Anantharaman K."/>
            <person name="Thomas B.C."/>
            <person name="Malmstrom R."/>
            <person name="Stieglmeier M."/>
            <person name="Klingl A."/>
            <person name="Woyke T."/>
            <person name="Ryan C.M."/>
            <person name="Banfield J.F."/>
        </authorList>
    </citation>
    <scope>NUCLEOTIDE SEQUENCE [LARGE SCALE GENOMIC DNA]</scope>
    <source>
        <strain evidence="6">CG23_combo_of_CG06-09_8_20_14_all_41_10</strain>
    </source>
</reference>
<dbReference type="FunFam" id="3.40.50.970:FF:000129">
    <property type="entry name" value="Transketolase"/>
    <property type="match status" value="1"/>
</dbReference>
<dbReference type="SUPFAM" id="SSF52518">
    <property type="entry name" value="Thiamin diphosphate-binding fold (THDP-binding)"/>
    <property type="match status" value="1"/>
</dbReference>
<dbReference type="PANTHER" id="PTHR43825">
    <property type="entry name" value="PYRUVATE DEHYDROGENASE E1 COMPONENT"/>
    <property type="match status" value="1"/>
</dbReference>
<dbReference type="PROSITE" id="PS00802">
    <property type="entry name" value="TRANSKETOLASE_2"/>
    <property type="match status" value="1"/>
</dbReference>
<dbReference type="Pfam" id="PF02779">
    <property type="entry name" value="Transket_pyr"/>
    <property type="match status" value="1"/>
</dbReference>
<dbReference type="Gene3D" id="3.40.50.920">
    <property type="match status" value="1"/>
</dbReference>
<dbReference type="InterPro" id="IPR005475">
    <property type="entry name" value="Transketolase-like_Pyr-bd"/>
</dbReference>
<dbReference type="InterPro" id="IPR033248">
    <property type="entry name" value="Transketolase_C"/>
</dbReference>
<keyword evidence="4" id="KW-0786">Thiamine pyrophosphate</keyword>
<feature type="domain" description="Transketolase-like pyrimidine-binding" evidence="5">
    <location>
        <begin position="5"/>
        <end position="170"/>
    </location>
</feature>
<gene>
    <name evidence="6" type="ORF">COX41_04880</name>
</gene>
<sequence>MAEFLYQRDIYGQTLVELGKQRKDIVVLDADLSSSTRTSLFAKEFPERFFNFGIAEGNMMAAAAGLAAFGKTVFLSTFAMFASGRAWDQVRNSIAYNNFNVKIVATHAGITVGPDGASHQALEDLALMRVIPNMNIIVPCDAPQTAEAVITAANTKGPFYIRLGRTKVSTLENKGKFEFGKAQALTEGNDIAIIACGIMVSEALIAVNALAKKGIKARLINMHTLKPIDTKAILKAAKETRGIIVCEEHSIIGGLASSVAEVVAENYPTKVARVGIKDRFGQSGEPAELLKEYNLTNLDIEKAAVQCLTN</sequence>
<evidence type="ECO:0000256" key="3">
    <source>
        <dbReference type="ARBA" id="ARBA00022679"/>
    </source>
</evidence>
<dbReference type="EMBL" id="PCRK01000118">
    <property type="protein sequence ID" value="PIP19074.1"/>
    <property type="molecule type" value="Genomic_DNA"/>
</dbReference>
<dbReference type="CDD" id="cd07033">
    <property type="entry name" value="TPP_PYR_DXS_TK_like"/>
    <property type="match status" value="1"/>
</dbReference>
<keyword evidence="3" id="KW-0808">Transferase</keyword>
<evidence type="ECO:0000313" key="6">
    <source>
        <dbReference type="EMBL" id="PIP19074.1"/>
    </source>
</evidence>
<dbReference type="InterPro" id="IPR020826">
    <property type="entry name" value="Transketolase_BS"/>
</dbReference>
<dbReference type="AlphaFoldDB" id="A0A2G9YIP8"/>
<dbReference type="SUPFAM" id="SSF52922">
    <property type="entry name" value="TK C-terminal domain-like"/>
    <property type="match status" value="1"/>
</dbReference>
<dbReference type="Pfam" id="PF02780">
    <property type="entry name" value="Transketolase_C"/>
    <property type="match status" value="1"/>
</dbReference>
<dbReference type="Gene3D" id="3.40.50.970">
    <property type="match status" value="1"/>
</dbReference>
<accession>A0A2G9YIP8</accession>